<dbReference type="SMART" id="SM00326">
    <property type="entry name" value="SH3"/>
    <property type="match status" value="1"/>
</dbReference>
<dbReference type="CDD" id="cd11619">
    <property type="entry name" value="HR1_CIP4-like"/>
    <property type="match status" value="1"/>
</dbReference>
<proteinExistence type="inferred from homology"/>
<dbReference type="Pfam" id="PF00611">
    <property type="entry name" value="FCH"/>
    <property type="match status" value="1"/>
</dbReference>
<dbReference type="PANTHER" id="PTHR15735">
    <property type="entry name" value="FCH AND DOUBLE SH3 DOMAINS PROTEIN"/>
    <property type="match status" value="1"/>
</dbReference>
<dbReference type="EMBL" id="HBUF01673896">
    <property type="protein sequence ID" value="CAG6791006.1"/>
    <property type="molecule type" value="Transcribed_RNA"/>
</dbReference>
<feature type="domain" description="REM-1" evidence="16">
    <location>
        <begin position="359"/>
        <end position="436"/>
    </location>
</feature>
<evidence type="ECO:0000256" key="10">
    <source>
        <dbReference type="PROSITE-ProRule" id="PRU00192"/>
    </source>
</evidence>
<reference evidence="17" key="1">
    <citation type="submission" date="2021-05" db="EMBL/GenBank/DDBJ databases">
        <authorList>
            <person name="Alioto T."/>
            <person name="Alioto T."/>
            <person name="Gomez Garrido J."/>
        </authorList>
    </citation>
    <scope>NUCLEOTIDE SEQUENCE</scope>
</reference>
<dbReference type="Gene3D" id="1.20.1270.60">
    <property type="entry name" value="Arfaptin homology (AH) domain/BAR domain"/>
    <property type="match status" value="1"/>
</dbReference>
<dbReference type="Gene3D" id="2.30.30.40">
    <property type="entry name" value="SH3 Domains"/>
    <property type="match status" value="1"/>
</dbReference>
<dbReference type="GO" id="GO:0005886">
    <property type="term" value="C:plasma membrane"/>
    <property type="evidence" value="ECO:0007669"/>
    <property type="project" value="UniProtKB-SubCell"/>
</dbReference>
<evidence type="ECO:0000259" key="14">
    <source>
        <dbReference type="PROSITE" id="PS50002"/>
    </source>
</evidence>
<dbReference type="CDD" id="cd11911">
    <property type="entry name" value="SH3_CIP4-like"/>
    <property type="match status" value="1"/>
</dbReference>
<dbReference type="PANTHER" id="PTHR15735:SF12">
    <property type="entry name" value="CDC42-INTERACTING PROTEIN 4, ISOFORM B"/>
    <property type="match status" value="1"/>
</dbReference>
<dbReference type="InterPro" id="IPR001452">
    <property type="entry name" value="SH3_domain"/>
</dbReference>
<dbReference type="EMBL" id="HBUF01673899">
    <property type="protein sequence ID" value="CAG6791011.1"/>
    <property type="molecule type" value="Transcribed_RNA"/>
</dbReference>
<evidence type="ECO:0000256" key="13">
    <source>
        <dbReference type="SAM" id="MobiDB-lite"/>
    </source>
</evidence>
<dbReference type="EMBL" id="HBUF01003410">
    <property type="protein sequence ID" value="CAG6606419.1"/>
    <property type="molecule type" value="Transcribed_RNA"/>
</dbReference>
<dbReference type="Pfam" id="PF00018">
    <property type="entry name" value="SH3_1"/>
    <property type="match status" value="1"/>
</dbReference>
<dbReference type="PROSITE" id="PS51741">
    <property type="entry name" value="F_BAR"/>
    <property type="match status" value="1"/>
</dbReference>
<dbReference type="GO" id="GO:0005737">
    <property type="term" value="C:cytoplasm"/>
    <property type="evidence" value="ECO:0007669"/>
    <property type="project" value="UniProtKB-SubCell"/>
</dbReference>
<feature type="compositionally biased region" description="Low complexity" evidence="13">
    <location>
        <begin position="501"/>
        <end position="510"/>
    </location>
</feature>
<keyword evidence="5" id="KW-1003">Cell membrane</keyword>
<dbReference type="InterPro" id="IPR057870">
    <property type="entry name" value="HR1_TOCA"/>
</dbReference>
<feature type="domain" description="F-BAR" evidence="15">
    <location>
        <begin position="1"/>
        <end position="262"/>
    </location>
</feature>
<evidence type="ECO:0000256" key="11">
    <source>
        <dbReference type="PROSITE-ProRule" id="PRU01077"/>
    </source>
</evidence>
<evidence type="ECO:0000256" key="1">
    <source>
        <dbReference type="ARBA" id="ARBA00004236"/>
    </source>
</evidence>
<dbReference type="EMBL" id="HBUF01345474">
    <property type="protein sequence ID" value="CAG6708922.1"/>
    <property type="molecule type" value="Transcribed_RNA"/>
</dbReference>
<dbReference type="SMART" id="SM00055">
    <property type="entry name" value="FCH"/>
    <property type="match status" value="1"/>
</dbReference>
<dbReference type="Pfam" id="PF25610">
    <property type="entry name" value="HR1_TOCA"/>
    <property type="match status" value="1"/>
</dbReference>
<feature type="region of interest" description="Disordered" evidence="13">
    <location>
        <begin position="436"/>
        <end position="550"/>
    </location>
</feature>
<evidence type="ECO:0000259" key="15">
    <source>
        <dbReference type="PROSITE" id="PS51741"/>
    </source>
</evidence>
<dbReference type="SUPFAM" id="SSF103657">
    <property type="entry name" value="BAR/IMD domain-like"/>
    <property type="match status" value="1"/>
</dbReference>
<evidence type="ECO:0000256" key="9">
    <source>
        <dbReference type="ARBA" id="ARBA00023136"/>
    </source>
</evidence>
<dbReference type="GO" id="GO:0007165">
    <property type="term" value="P:signal transduction"/>
    <property type="evidence" value="ECO:0007669"/>
    <property type="project" value="InterPro"/>
</dbReference>
<dbReference type="InterPro" id="IPR011072">
    <property type="entry name" value="HR1_rho-bd"/>
</dbReference>
<dbReference type="GO" id="GO:0006897">
    <property type="term" value="P:endocytosis"/>
    <property type="evidence" value="ECO:0007669"/>
    <property type="project" value="UniProtKB-KW"/>
</dbReference>
<evidence type="ECO:0000256" key="4">
    <source>
        <dbReference type="ARBA" id="ARBA00022443"/>
    </source>
</evidence>
<evidence type="ECO:0000259" key="16">
    <source>
        <dbReference type="PROSITE" id="PS51860"/>
    </source>
</evidence>
<feature type="compositionally biased region" description="Basic and acidic residues" evidence="13">
    <location>
        <begin position="482"/>
        <end position="494"/>
    </location>
</feature>
<organism evidence="17">
    <name type="scientific">Cacopsylla melanoneura</name>
    <dbReference type="NCBI Taxonomy" id="428564"/>
    <lineage>
        <taxon>Eukaryota</taxon>
        <taxon>Metazoa</taxon>
        <taxon>Ecdysozoa</taxon>
        <taxon>Arthropoda</taxon>
        <taxon>Hexapoda</taxon>
        <taxon>Insecta</taxon>
        <taxon>Pterygota</taxon>
        <taxon>Neoptera</taxon>
        <taxon>Paraneoptera</taxon>
        <taxon>Hemiptera</taxon>
        <taxon>Sternorrhyncha</taxon>
        <taxon>Psylloidea</taxon>
        <taxon>Psyllidae</taxon>
        <taxon>Psyllinae</taxon>
        <taxon>Cacopsylla</taxon>
    </lineage>
</organism>
<evidence type="ECO:0000256" key="8">
    <source>
        <dbReference type="ARBA" id="ARBA00023054"/>
    </source>
</evidence>
<evidence type="ECO:0000256" key="2">
    <source>
        <dbReference type="ARBA" id="ARBA00004496"/>
    </source>
</evidence>
<sequence>MSWGTELWDQYDNLSLHTQKGIDFLEKYGHFIRDRCAIEMEYAGKLRRLVKSYQPKKKEEEDYQYSTCKAFKCVLEEVTDLAGQHEVIAENLQVFIIKEVTIFVKDFKDERKKHLQEGARMMNLLEHQVTSLERARKNYDKAYRESDKALEHYKRADADLELSRAEVEKQRVNMAIKSQHCEETKIEYANQLERANEMQKQHYTQLMPEVFSQLQLLDEKRVRNIRHFMVQSATIEKKVFPIINQCLDGIIKASDQINEKEDSALVIERYKSGFTPPGDIPFEDLSRGIESTPITSAFPNIMGIRSDIATIRGTMGVRKKPRPGIMKIFGTNKELFRTILQYHNPVGAFGSNGKDDYSHLPPNQRRKKLQQRIEEIQQNLQQESAAREGLIKMKDVYEDNPNLGDPHLIEGQLSETDSRLEKLKIDLHKYQTYMEESDANSPAGMRKNNTASSNPPPPSNTNSVNSNGVQNVQQQGVNTINGDEREREKGHSGAEEEEQQSLSRSASDSSVHNNIHIKLNNSSIYDDMEEPDLPNSRTSLPDSDPPEYFDLPPLGTAKALYPFEASSEGSIPMFDGEELYIIELDQGDGWTRVRRQTDSEEGFVPTSYIQTITLDNV</sequence>
<evidence type="ECO:0000256" key="6">
    <source>
        <dbReference type="ARBA" id="ARBA00022490"/>
    </source>
</evidence>
<evidence type="ECO:0000313" key="17">
    <source>
        <dbReference type="EMBL" id="CAG6791013.1"/>
    </source>
</evidence>
<comment type="similarity">
    <text evidence="3">Belongs to the FNBP1 family.</text>
</comment>
<keyword evidence="9" id="KW-0472">Membrane</keyword>
<dbReference type="InterPro" id="IPR031160">
    <property type="entry name" value="F_BAR_dom"/>
</dbReference>
<dbReference type="FunFam" id="1.20.1270.60:FF:000002">
    <property type="entry name" value="Formin-binding protein 1-like isoform 1"/>
    <property type="match status" value="1"/>
</dbReference>
<evidence type="ECO:0000256" key="5">
    <source>
        <dbReference type="ARBA" id="ARBA00022475"/>
    </source>
</evidence>
<dbReference type="InterPro" id="IPR036274">
    <property type="entry name" value="HR1_rpt_sf"/>
</dbReference>
<dbReference type="CDD" id="cd07653">
    <property type="entry name" value="F-BAR_CIP4-like"/>
    <property type="match status" value="1"/>
</dbReference>
<protein>
    <submittedName>
        <fullName evidence="17">Formin-binding protein 1-like</fullName>
    </submittedName>
</protein>
<dbReference type="EMBL" id="HBUF01673897">
    <property type="protein sequence ID" value="CAG6791008.1"/>
    <property type="molecule type" value="Transcribed_RNA"/>
</dbReference>
<dbReference type="SUPFAM" id="SSF50044">
    <property type="entry name" value="SH3-domain"/>
    <property type="match status" value="1"/>
</dbReference>
<keyword evidence="7" id="KW-0254">Endocytosis</keyword>
<dbReference type="PROSITE" id="PS50002">
    <property type="entry name" value="SH3"/>
    <property type="match status" value="1"/>
</dbReference>
<evidence type="ECO:0000256" key="12">
    <source>
        <dbReference type="SAM" id="Coils"/>
    </source>
</evidence>
<feature type="coiled-coil region" evidence="12">
    <location>
        <begin position="366"/>
        <end position="393"/>
    </location>
</feature>
<feature type="domain" description="SH3" evidence="14">
    <location>
        <begin position="552"/>
        <end position="614"/>
    </location>
</feature>
<evidence type="ECO:0000256" key="7">
    <source>
        <dbReference type="ARBA" id="ARBA00022583"/>
    </source>
</evidence>
<comment type="subcellular location">
    <subcellularLocation>
        <location evidence="1">Cell membrane</location>
    </subcellularLocation>
    <subcellularLocation>
        <location evidence="2">Cytoplasm</location>
    </subcellularLocation>
</comment>
<keyword evidence="8 11" id="KW-0175">Coiled coil</keyword>
<dbReference type="Gene3D" id="6.10.140.470">
    <property type="match status" value="1"/>
</dbReference>
<feature type="compositionally biased region" description="Low complexity" evidence="13">
    <location>
        <begin position="460"/>
        <end position="481"/>
    </location>
</feature>
<dbReference type="PROSITE" id="PS51860">
    <property type="entry name" value="REM_1"/>
    <property type="match status" value="1"/>
</dbReference>
<dbReference type="FunFam" id="2.30.30.40:FF:000203">
    <property type="entry name" value="Cdc42-interacting protein 4, isoform F"/>
    <property type="match status" value="1"/>
</dbReference>
<keyword evidence="4 10" id="KW-0728">SH3 domain</keyword>
<keyword evidence="6" id="KW-0963">Cytoplasm</keyword>
<dbReference type="InterPro" id="IPR001060">
    <property type="entry name" value="FCH_dom"/>
</dbReference>
<feature type="coiled-coil region" evidence="12">
    <location>
        <begin position="122"/>
        <end position="152"/>
    </location>
</feature>
<dbReference type="SUPFAM" id="SSF46585">
    <property type="entry name" value="HR1 repeat"/>
    <property type="match status" value="1"/>
</dbReference>
<dbReference type="InterPro" id="IPR036028">
    <property type="entry name" value="SH3-like_dom_sf"/>
</dbReference>
<accession>A0A8D9BTB8</accession>
<dbReference type="EMBL" id="HBUF01673900">
    <property type="protein sequence ID" value="CAG6791013.1"/>
    <property type="molecule type" value="Transcribed_RNA"/>
</dbReference>
<dbReference type="AlphaFoldDB" id="A0A8D9BTB8"/>
<name>A0A8D9BTB8_9HEMI</name>
<dbReference type="InterPro" id="IPR027267">
    <property type="entry name" value="AH/BAR_dom_sf"/>
</dbReference>
<evidence type="ECO:0000256" key="3">
    <source>
        <dbReference type="ARBA" id="ARBA00009426"/>
    </source>
</evidence>